<dbReference type="EMBL" id="JBHSGI010000012">
    <property type="protein sequence ID" value="MFC4669459.1"/>
    <property type="molecule type" value="Genomic_DNA"/>
</dbReference>
<evidence type="ECO:0000256" key="1">
    <source>
        <dbReference type="ARBA" id="ARBA00004141"/>
    </source>
</evidence>
<feature type="transmembrane region" description="Helical" evidence="7">
    <location>
        <begin position="356"/>
        <end position="379"/>
    </location>
</feature>
<evidence type="ECO:0000256" key="2">
    <source>
        <dbReference type="ARBA" id="ARBA00022676"/>
    </source>
</evidence>
<dbReference type="Pfam" id="PF13632">
    <property type="entry name" value="Glyco_trans_2_3"/>
    <property type="match status" value="1"/>
</dbReference>
<evidence type="ECO:0000259" key="8">
    <source>
        <dbReference type="Pfam" id="PF13632"/>
    </source>
</evidence>
<comment type="caution">
    <text evidence="9">The sequence shown here is derived from an EMBL/GenBank/DDBJ whole genome shotgun (WGS) entry which is preliminary data.</text>
</comment>
<organism evidence="9 10">
    <name type="scientific">Seohaeicola nanhaiensis</name>
    <dbReference type="NCBI Taxonomy" id="1387282"/>
    <lineage>
        <taxon>Bacteria</taxon>
        <taxon>Pseudomonadati</taxon>
        <taxon>Pseudomonadota</taxon>
        <taxon>Alphaproteobacteria</taxon>
        <taxon>Rhodobacterales</taxon>
        <taxon>Roseobacteraceae</taxon>
        <taxon>Seohaeicola</taxon>
    </lineage>
</organism>
<dbReference type="InterPro" id="IPR001173">
    <property type="entry name" value="Glyco_trans_2-like"/>
</dbReference>
<keyword evidence="6 7" id="KW-0472">Membrane</keyword>
<evidence type="ECO:0000256" key="4">
    <source>
        <dbReference type="ARBA" id="ARBA00022692"/>
    </source>
</evidence>
<dbReference type="Proteomes" id="UP001595973">
    <property type="component" value="Unassembled WGS sequence"/>
</dbReference>
<evidence type="ECO:0000256" key="5">
    <source>
        <dbReference type="ARBA" id="ARBA00022989"/>
    </source>
</evidence>
<dbReference type="InterPro" id="IPR029044">
    <property type="entry name" value="Nucleotide-diphossugar_trans"/>
</dbReference>
<dbReference type="PANTHER" id="PTHR43867">
    <property type="entry name" value="CELLULOSE SYNTHASE CATALYTIC SUBUNIT A [UDP-FORMING]"/>
    <property type="match status" value="1"/>
</dbReference>
<evidence type="ECO:0000313" key="10">
    <source>
        <dbReference type="Proteomes" id="UP001595973"/>
    </source>
</evidence>
<comment type="subcellular location">
    <subcellularLocation>
        <location evidence="1">Membrane</location>
        <topology evidence="1">Multi-pass membrane protein</topology>
    </subcellularLocation>
</comment>
<proteinExistence type="predicted"/>
<evidence type="ECO:0000256" key="3">
    <source>
        <dbReference type="ARBA" id="ARBA00022679"/>
    </source>
</evidence>
<keyword evidence="3" id="KW-0808">Transferase</keyword>
<feature type="transmembrane region" description="Helical" evidence="7">
    <location>
        <begin position="425"/>
        <end position="447"/>
    </location>
</feature>
<evidence type="ECO:0000256" key="7">
    <source>
        <dbReference type="SAM" id="Phobius"/>
    </source>
</evidence>
<gene>
    <name evidence="9" type="ORF">ACFO5X_12925</name>
</gene>
<sequence>MVAHACVAQGMLGTLNLLAGFSRPARGAEKCRRRERPLRFSVHIATHEEPPAMVVATLRSLAAQVRAPQFEVIVLDNNTSDPSLWRPLEQACLDLGPHFRFLHVDGIKGAKAGALNIALKMTDPLATHVVIVDADYQVTPDFLATAATELQHCDDDFLQFPQAYRNDSGSAAGLSLELADYFLRHAREADHVGAMLLTGTLSVISRDALEATGGWSGATITEDAELGLRLRRLGFKGRFVDRTVGRGLLPLDFAGLSIQRYRWTAGNADTVRSGMKGLPLRTAIQIFAQLTAWSNMALPLAAGLIGGALSLHLGGETDQAALLTALSGFGMLMVLLSVCLPMLIGTIIRRRPAFPVILGALAARIAMIVPSAVATVDAVMGHPGGFRRTSKDVGGASNAIGWLSPALAMAGVALLWNAAALPWLGVAGAVLLLLPFPVAVITSASLASYRSSVSTMKDIRT</sequence>
<keyword evidence="2" id="KW-0328">Glycosyltransferase</keyword>
<feature type="transmembrane region" description="Helical" evidence="7">
    <location>
        <begin position="320"/>
        <end position="344"/>
    </location>
</feature>
<keyword evidence="4 7" id="KW-0812">Transmembrane</keyword>
<name>A0ABV9KHN4_9RHOB</name>
<dbReference type="RefSeq" id="WP_380717889.1">
    <property type="nucleotide sequence ID" value="NZ_JBHSGI010000012.1"/>
</dbReference>
<dbReference type="InterPro" id="IPR050321">
    <property type="entry name" value="Glycosyltr_2/OpgH_subfam"/>
</dbReference>
<feature type="transmembrane region" description="Helical" evidence="7">
    <location>
        <begin position="292"/>
        <end position="313"/>
    </location>
</feature>
<dbReference type="Gene3D" id="3.90.550.10">
    <property type="entry name" value="Spore Coat Polysaccharide Biosynthesis Protein SpsA, Chain A"/>
    <property type="match status" value="1"/>
</dbReference>
<reference evidence="10" key="1">
    <citation type="journal article" date="2019" name="Int. J. Syst. Evol. Microbiol.">
        <title>The Global Catalogue of Microorganisms (GCM) 10K type strain sequencing project: providing services to taxonomists for standard genome sequencing and annotation.</title>
        <authorList>
            <consortium name="The Broad Institute Genomics Platform"/>
            <consortium name="The Broad Institute Genome Sequencing Center for Infectious Disease"/>
            <person name="Wu L."/>
            <person name="Ma J."/>
        </authorList>
    </citation>
    <scope>NUCLEOTIDE SEQUENCE [LARGE SCALE GENOMIC DNA]</scope>
    <source>
        <strain evidence="10">CGMCC 4.7283</strain>
    </source>
</reference>
<dbReference type="SUPFAM" id="SSF53448">
    <property type="entry name" value="Nucleotide-diphospho-sugar transferases"/>
    <property type="match status" value="1"/>
</dbReference>
<dbReference type="PANTHER" id="PTHR43867:SF4">
    <property type="entry name" value="BETA-(1-3)-GLUCOSYL TRANSFERASE"/>
    <property type="match status" value="1"/>
</dbReference>
<evidence type="ECO:0000313" key="9">
    <source>
        <dbReference type="EMBL" id="MFC4669459.1"/>
    </source>
</evidence>
<accession>A0ABV9KHN4</accession>
<keyword evidence="5 7" id="KW-1133">Transmembrane helix</keyword>
<feature type="transmembrane region" description="Helical" evidence="7">
    <location>
        <begin position="400"/>
        <end position="419"/>
    </location>
</feature>
<feature type="domain" description="Glycosyltransferase 2-like" evidence="8">
    <location>
        <begin position="128"/>
        <end position="329"/>
    </location>
</feature>
<evidence type="ECO:0000256" key="6">
    <source>
        <dbReference type="ARBA" id="ARBA00023136"/>
    </source>
</evidence>
<protein>
    <submittedName>
        <fullName evidence="9">Glycosyltransferase family 2 protein</fullName>
    </submittedName>
</protein>
<keyword evidence="10" id="KW-1185">Reference proteome</keyword>